<evidence type="ECO:0000313" key="1">
    <source>
        <dbReference type="EMBL" id="CAG8635459.1"/>
    </source>
</evidence>
<dbReference type="EMBL" id="CAJVPZ010011985">
    <property type="protein sequence ID" value="CAG8635459.1"/>
    <property type="molecule type" value="Genomic_DNA"/>
</dbReference>
<reference evidence="1" key="1">
    <citation type="submission" date="2021-06" db="EMBL/GenBank/DDBJ databases">
        <authorList>
            <person name="Kallberg Y."/>
            <person name="Tangrot J."/>
            <person name="Rosling A."/>
        </authorList>
    </citation>
    <scope>NUCLEOTIDE SEQUENCE</scope>
    <source>
        <strain evidence="1">IN212</strain>
    </source>
</reference>
<name>A0A9N9GZ32_9GLOM</name>
<accession>A0A9N9GZ32</accession>
<feature type="non-terminal residue" evidence="1">
    <location>
        <position position="1"/>
    </location>
</feature>
<organism evidence="1 2">
    <name type="scientific">Racocetra fulgida</name>
    <dbReference type="NCBI Taxonomy" id="60492"/>
    <lineage>
        <taxon>Eukaryota</taxon>
        <taxon>Fungi</taxon>
        <taxon>Fungi incertae sedis</taxon>
        <taxon>Mucoromycota</taxon>
        <taxon>Glomeromycotina</taxon>
        <taxon>Glomeromycetes</taxon>
        <taxon>Diversisporales</taxon>
        <taxon>Gigasporaceae</taxon>
        <taxon>Racocetra</taxon>
    </lineage>
</organism>
<proteinExistence type="predicted"/>
<comment type="caution">
    <text evidence="1">The sequence shown here is derived from an EMBL/GenBank/DDBJ whole genome shotgun (WGS) entry which is preliminary data.</text>
</comment>
<gene>
    <name evidence="1" type="ORF">RFULGI_LOCUS7882</name>
</gene>
<dbReference type="OrthoDB" id="2444982at2759"/>
<dbReference type="AlphaFoldDB" id="A0A9N9GZ32"/>
<dbReference type="Proteomes" id="UP000789396">
    <property type="component" value="Unassembled WGS sequence"/>
</dbReference>
<sequence length="127" mass="15020">KYFPELSALLNFLVHYSLCKRHYNQIVTKSFFINQLKANNLVFLGLEETVTKRLRLSDDLKNDVSDFGVQVYFLDLACKSLLKRIEELENFNRQLVYENGVLKERLKERFIDQQDCIESIIAIVKKE</sequence>
<protein>
    <submittedName>
        <fullName evidence="1">3876_t:CDS:1</fullName>
    </submittedName>
</protein>
<keyword evidence="2" id="KW-1185">Reference proteome</keyword>
<evidence type="ECO:0000313" key="2">
    <source>
        <dbReference type="Proteomes" id="UP000789396"/>
    </source>
</evidence>